<organism evidence="4 5">
    <name type="scientific">Gryllotalpicola koreensis</name>
    <dbReference type="NCBI Taxonomy" id="993086"/>
    <lineage>
        <taxon>Bacteria</taxon>
        <taxon>Bacillati</taxon>
        <taxon>Actinomycetota</taxon>
        <taxon>Actinomycetes</taxon>
        <taxon>Micrococcales</taxon>
        <taxon>Microbacteriaceae</taxon>
        <taxon>Gryllotalpicola</taxon>
    </lineage>
</organism>
<accession>A0ABP8A967</accession>
<reference evidence="5" key="1">
    <citation type="journal article" date="2019" name="Int. J. Syst. Evol. Microbiol.">
        <title>The Global Catalogue of Microorganisms (GCM) 10K type strain sequencing project: providing services to taxonomists for standard genome sequencing and annotation.</title>
        <authorList>
            <consortium name="The Broad Institute Genomics Platform"/>
            <consortium name="The Broad Institute Genome Sequencing Center for Infectious Disease"/>
            <person name="Wu L."/>
            <person name="Ma J."/>
        </authorList>
    </citation>
    <scope>NUCLEOTIDE SEQUENCE [LARGE SCALE GENOMIC DNA]</scope>
    <source>
        <strain evidence="5">JCM 17591</strain>
    </source>
</reference>
<comment type="caution">
    <text evidence="4">The sequence shown here is derived from an EMBL/GenBank/DDBJ whole genome shotgun (WGS) entry which is preliminary data.</text>
</comment>
<keyword evidence="5" id="KW-1185">Reference proteome</keyword>
<dbReference type="Gene3D" id="3.40.630.30">
    <property type="match status" value="1"/>
</dbReference>
<name>A0ABP8A967_9MICO</name>
<dbReference type="Pfam" id="PF24553">
    <property type="entry name" value="Rv0428c_C"/>
    <property type="match status" value="1"/>
</dbReference>
<dbReference type="InterPro" id="IPR050680">
    <property type="entry name" value="YpeA/RimI_acetyltransf"/>
</dbReference>
<gene>
    <name evidence="4" type="ORF">GCM10022287_33680</name>
</gene>
<dbReference type="EMBL" id="BAABBW010000005">
    <property type="protein sequence ID" value="GAA4180188.1"/>
    <property type="molecule type" value="Genomic_DNA"/>
</dbReference>
<keyword evidence="1" id="KW-0808">Transferase</keyword>
<feature type="domain" description="N-acetyltransferase" evidence="3">
    <location>
        <begin position="114"/>
        <end position="247"/>
    </location>
</feature>
<dbReference type="InterPro" id="IPR000182">
    <property type="entry name" value="GNAT_dom"/>
</dbReference>
<evidence type="ECO:0000256" key="1">
    <source>
        <dbReference type="ARBA" id="ARBA00022679"/>
    </source>
</evidence>
<dbReference type="PROSITE" id="PS51186">
    <property type="entry name" value="GNAT"/>
    <property type="match status" value="1"/>
</dbReference>
<protein>
    <submittedName>
        <fullName evidence="4">GNAT family N-acetyltransferase</fullName>
    </submittedName>
</protein>
<dbReference type="PANTHER" id="PTHR43420">
    <property type="entry name" value="ACETYLTRANSFERASE"/>
    <property type="match status" value="1"/>
</dbReference>
<evidence type="ECO:0000256" key="2">
    <source>
        <dbReference type="ARBA" id="ARBA00023315"/>
    </source>
</evidence>
<sequence>MTDFAALADAAWPPLERAELGGWRLRFAGGVTKRANSAWAGGADDLDGLDPAASLEALAAVEHAYRERGLPPLFQLSGADGDARAQLIGRGYRAIDETLVLAASVSPSPPVSGVEIADAPSDEWIAVWWAVDGRGGTAELAIARRILTGVPALYAGLRRDGVLVSVARLALVGSWGGLYCVATLPKCRRRGFGERVVAAVLAAGAERGVTDAWLQVLARNAGAIALYERFGFAEVDRYSYLWVEICS</sequence>
<evidence type="ECO:0000259" key="3">
    <source>
        <dbReference type="PROSITE" id="PS51186"/>
    </source>
</evidence>
<evidence type="ECO:0000313" key="4">
    <source>
        <dbReference type="EMBL" id="GAA4180188.1"/>
    </source>
</evidence>
<dbReference type="Proteomes" id="UP001501079">
    <property type="component" value="Unassembled WGS sequence"/>
</dbReference>
<dbReference type="InterPro" id="IPR016181">
    <property type="entry name" value="Acyl_CoA_acyltransferase"/>
</dbReference>
<dbReference type="RefSeq" id="WP_344756591.1">
    <property type="nucleotide sequence ID" value="NZ_BAABBW010000005.1"/>
</dbReference>
<evidence type="ECO:0000313" key="5">
    <source>
        <dbReference type="Proteomes" id="UP001501079"/>
    </source>
</evidence>
<proteinExistence type="predicted"/>
<dbReference type="SUPFAM" id="SSF55729">
    <property type="entry name" value="Acyl-CoA N-acyltransferases (Nat)"/>
    <property type="match status" value="1"/>
</dbReference>
<keyword evidence="2" id="KW-0012">Acyltransferase</keyword>
<dbReference type="InterPro" id="IPR056935">
    <property type="entry name" value="Rv0428c-like_C"/>
</dbReference>